<dbReference type="Pfam" id="PF08666">
    <property type="entry name" value="SAF"/>
    <property type="match status" value="1"/>
</dbReference>
<dbReference type="InterPro" id="IPR013132">
    <property type="entry name" value="PseI/NeuA/B-like_N"/>
</dbReference>
<dbReference type="InterPro" id="IPR051690">
    <property type="entry name" value="PseI-like"/>
</dbReference>
<dbReference type="AlphaFoldDB" id="A0A2K2U9H9"/>
<dbReference type="InterPro" id="IPR006190">
    <property type="entry name" value="SAF_AFP_Neu5Ac"/>
</dbReference>
<accession>A0A2K2U9H9</accession>
<protein>
    <submittedName>
        <fullName evidence="2">Pseudaminic acid synthase</fullName>
    </submittedName>
</protein>
<dbReference type="GO" id="GO:0016051">
    <property type="term" value="P:carbohydrate biosynthetic process"/>
    <property type="evidence" value="ECO:0007669"/>
    <property type="project" value="InterPro"/>
</dbReference>
<dbReference type="InterPro" id="IPR020030">
    <property type="entry name" value="Pseudaminic_synth_PseI"/>
</dbReference>
<dbReference type="PANTHER" id="PTHR42966:SF2">
    <property type="entry name" value="PSEUDAMINIC ACID SYNTHASE"/>
    <property type="match status" value="1"/>
</dbReference>
<dbReference type="Gene3D" id="3.90.1210.10">
    <property type="entry name" value="Antifreeze-like/N-acetylneuraminic acid synthase C-terminal domain"/>
    <property type="match status" value="1"/>
</dbReference>
<dbReference type="Pfam" id="PF03102">
    <property type="entry name" value="NeuB"/>
    <property type="match status" value="1"/>
</dbReference>
<dbReference type="NCBIfam" id="TIGR03586">
    <property type="entry name" value="PseI"/>
    <property type="match status" value="1"/>
</dbReference>
<dbReference type="InterPro" id="IPR013785">
    <property type="entry name" value="Aldolase_TIM"/>
</dbReference>
<organism evidence="2 3">
    <name type="scientific">Enteroscipio rubneri</name>
    <dbReference type="NCBI Taxonomy" id="2070686"/>
    <lineage>
        <taxon>Bacteria</taxon>
        <taxon>Bacillati</taxon>
        <taxon>Actinomycetota</taxon>
        <taxon>Coriobacteriia</taxon>
        <taxon>Eggerthellales</taxon>
        <taxon>Eggerthellaceae</taxon>
        <taxon>Enteroscipio</taxon>
    </lineage>
</organism>
<name>A0A2K2U9H9_9ACTN</name>
<sequence>MSRLKDALASNRPYYIAEMSANHGNDLAIALRIVDAAAEAGADCLKVQTYTADTLTLDCDNEYFTIKGGLWDGRRLYDLYSDASFPWEWHEPVKARCEEWGLDFLSTPFDAGAVDFLCELGVDAFKIASFELVDIPLLEYAASKGKTMIVSTGMASVEDIEEAVAAIRGAGNQDICLLRCCSEYPADPADMNLASIPDMANRFGCHVGFSDHSMGHLADVAAAVLGARIIEKHFCLGRDIETADSEFSMTPSEYRAMVDAVNAAVDAVGGPCYTPSEKEATSLVFRRSIFAAADIAKGEPFSERNIRVVRPSYGAKPKYYHQMIGRPSDRTYAFGDPIVWGE</sequence>
<dbReference type="InterPro" id="IPR036732">
    <property type="entry name" value="AFP_Neu5c_C_sf"/>
</dbReference>
<proteinExistence type="predicted"/>
<dbReference type="Proteomes" id="UP000236197">
    <property type="component" value="Unassembled WGS sequence"/>
</dbReference>
<dbReference type="EMBL" id="PPEK01000015">
    <property type="protein sequence ID" value="PNV66934.1"/>
    <property type="molecule type" value="Genomic_DNA"/>
</dbReference>
<comment type="caution">
    <text evidence="2">The sequence shown here is derived from an EMBL/GenBank/DDBJ whole genome shotgun (WGS) entry which is preliminary data.</text>
</comment>
<dbReference type="SUPFAM" id="SSF51269">
    <property type="entry name" value="AFP III-like domain"/>
    <property type="match status" value="1"/>
</dbReference>
<evidence type="ECO:0000313" key="2">
    <source>
        <dbReference type="EMBL" id="PNV66934.1"/>
    </source>
</evidence>
<dbReference type="Gene3D" id="3.20.20.70">
    <property type="entry name" value="Aldolase class I"/>
    <property type="match status" value="1"/>
</dbReference>
<dbReference type="SUPFAM" id="SSF51569">
    <property type="entry name" value="Aldolase"/>
    <property type="match status" value="1"/>
</dbReference>
<gene>
    <name evidence="2" type="primary">pseI</name>
    <name evidence="2" type="ORF">C2L71_10360</name>
</gene>
<dbReference type="GO" id="GO:0047444">
    <property type="term" value="F:N-acylneuraminate-9-phosphate synthase activity"/>
    <property type="evidence" value="ECO:0007669"/>
    <property type="project" value="TreeGrafter"/>
</dbReference>
<dbReference type="PROSITE" id="PS50844">
    <property type="entry name" value="AFP_LIKE"/>
    <property type="match status" value="1"/>
</dbReference>
<dbReference type="PANTHER" id="PTHR42966">
    <property type="entry name" value="N-ACETYLNEURAMINATE SYNTHASE"/>
    <property type="match status" value="1"/>
</dbReference>
<dbReference type="InterPro" id="IPR013974">
    <property type="entry name" value="SAF"/>
</dbReference>
<feature type="domain" description="AFP-like" evidence="1">
    <location>
        <begin position="288"/>
        <end position="342"/>
    </location>
</feature>
<keyword evidence="3" id="KW-1185">Reference proteome</keyword>
<reference evidence="3" key="1">
    <citation type="submission" date="2018-01" db="EMBL/GenBank/DDBJ databases">
        <title>Rubneribacter badeniensis gen. nov., sp. nov., and Colonibacter rubneri, gen. nov., sp. nov., WGS of new members of the Eggerthellaceae.</title>
        <authorList>
            <person name="Danylec N."/>
            <person name="Stoll D.A."/>
            <person name="Doetsch A."/>
            <person name="Kulling S.E."/>
            <person name="Huch M."/>
        </authorList>
    </citation>
    <scope>NUCLEOTIDE SEQUENCE [LARGE SCALE GENOMIC DNA]</scope>
    <source>
        <strain evidence="3">ResAG-96</strain>
    </source>
</reference>
<evidence type="ECO:0000259" key="1">
    <source>
        <dbReference type="PROSITE" id="PS50844"/>
    </source>
</evidence>
<dbReference type="CDD" id="cd11615">
    <property type="entry name" value="SAF_NeuB_like"/>
    <property type="match status" value="1"/>
</dbReference>
<dbReference type="InterPro" id="IPR057736">
    <property type="entry name" value="SAF_PseI/NeuA/NeuB"/>
</dbReference>
<dbReference type="RefSeq" id="WP_103265686.1">
    <property type="nucleotide sequence ID" value="NZ_CABMLE010000015.1"/>
</dbReference>
<evidence type="ECO:0000313" key="3">
    <source>
        <dbReference type="Proteomes" id="UP000236197"/>
    </source>
</evidence>
<dbReference type="OrthoDB" id="9814210at2"/>